<evidence type="ECO:0000259" key="1">
    <source>
        <dbReference type="PROSITE" id="PS51725"/>
    </source>
</evidence>
<keyword evidence="2" id="KW-0560">Oxidoreductase</keyword>
<keyword evidence="2" id="KW-0503">Monooxygenase</keyword>
<name>A0A418WJ61_9PROT</name>
<comment type="caution">
    <text evidence="2">The sequence shown here is derived from an EMBL/GenBank/DDBJ whole genome shotgun (WGS) entry which is preliminary data.</text>
</comment>
<gene>
    <name evidence="2" type="ORF">D3874_19135</name>
</gene>
<proteinExistence type="predicted"/>
<reference evidence="2 3" key="1">
    <citation type="submission" date="2018-09" db="EMBL/GenBank/DDBJ databases">
        <authorList>
            <person name="Zhu H."/>
        </authorList>
    </citation>
    <scope>NUCLEOTIDE SEQUENCE [LARGE SCALE GENOMIC DNA]</scope>
    <source>
        <strain evidence="2 3">K1W22B-8</strain>
    </source>
</reference>
<dbReference type="InterPro" id="IPR011008">
    <property type="entry name" value="Dimeric_a/b-barrel"/>
</dbReference>
<dbReference type="Pfam" id="PF03992">
    <property type="entry name" value="ABM"/>
    <property type="match status" value="1"/>
</dbReference>
<evidence type="ECO:0000313" key="3">
    <source>
        <dbReference type="Proteomes" id="UP000284605"/>
    </source>
</evidence>
<dbReference type="SUPFAM" id="SSF54909">
    <property type="entry name" value="Dimeric alpha+beta barrel"/>
    <property type="match status" value="1"/>
</dbReference>
<protein>
    <submittedName>
        <fullName evidence="2">Antibiotic biosynthesis monooxygenase</fullName>
    </submittedName>
</protein>
<dbReference type="PANTHER" id="PTHR33336">
    <property type="entry name" value="QUINOL MONOOXYGENASE YGIN-RELATED"/>
    <property type="match status" value="1"/>
</dbReference>
<organism evidence="2 3">
    <name type="scientific">Oleomonas cavernae</name>
    <dbReference type="NCBI Taxonomy" id="2320859"/>
    <lineage>
        <taxon>Bacteria</taxon>
        <taxon>Pseudomonadati</taxon>
        <taxon>Pseudomonadota</taxon>
        <taxon>Alphaproteobacteria</taxon>
        <taxon>Acetobacterales</taxon>
        <taxon>Acetobacteraceae</taxon>
        <taxon>Oleomonas</taxon>
    </lineage>
</organism>
<dbReference type="PANTHER" id="PTHR33336:SF15">
    <property type="entry name" value="ABM DOMAIN-CONTAINING PROTEIN"/>
    <property type="match status" value="1"/>
</dbReference>
<dbReference type="PROSITE" id="PS51725">
    <property type="entry name" value="ABM"/>
    <property type="match status" value="1"/>
</dbReference>
<feature type="domain" description="ABM" evidence="1">
    <location>
        <begin position="2"/>
        <end position="91"/>
    </location>
</feature>
<dbReference type="Proteomes" id="UP000284605">
    <property type="component" value="Unassembled WGS sequence"/>
</dbReference>
<dbReference type="InterPro" id="IPR007138">
    <property type="entry name" value="ABM_dom"/>
</dbReference>
<dbReference type="GO" id="GO:0004497">
    <property type="term" value="F:monooxygenase activity"/>
    <property type="evidence" value="ECO:0007669"/>
    <property type="project" value="UniProtKB-KW"/>
</dbReference>
<dbReference type="EMBL" id="QYUK01000011">
    <property type="protein sequence ID" value="RJF90087.1"/>
    <property type="molecule type" value="Genomic_DNA"/>
</dbReference>
<dbReference type="AlphaFoldDB" id="A0A418WJ61"/>
<dbReference type="OrthoDB" id="287932at2"/>
<keyword evidence="3" id="KW-1185">Reference proteome</keyword>
<sequence length="103" mass="11044">MIMVIGSLTVAPEALDTVMAASLEHVHRSRLEPGCLSHAVHLDAENPGRLVFVEEWSDMAALQAHFVVPASTGFAALMSKHATEGPELAIFDANLLRRVGGKK</sequence>
<evidence type="ECO:0000313" key="2">
    <source>
        <dbReference type="EMBL" id="RJF90087.1"/>
    </source>
</evidence>
<dbReference type="Gene3D" id="3.30.70.100">
    <property type="match status" value="1"/>
</dbReference>
<dbReference type="InterPro" id="IPR050744">
    <property type="entry name" value="AI-2_Isomerase_LsrG"/>
</dbReference>
<accession>A0A418WJ61</accession>